<dbReference type="InterPro" id="IPR002347">
    <property type="entry name" value="SDR_fam"/>
</dbReference>
<dbReference type="Gene3D" id="3.40.50.720">
    <property type="entry name" value="NAD(P)-binding Rossmann-like Domain"/>
    <property type="match status" value="1"/>
</dbReference>
<accession>A0A199VFQ3</accession>
<dbReference type="AlphaFoldDB" id="A0A199VFQ3"/>
<dbReference type="STRING" id="4615.A0A199VFQ3"/>
<evidence type="ECO:0000256" key="1">
    <source>
        <dbReference type="ARBA" id="ARBA00006484"/>
    </source>
</evidence>
<dbReference type="PANTHER" id="PTHR48107">
    <property type="entry name" value="NADPH-DEPENDENT ALDEHYDE REDUCTASE-LIKE PROTEIN, CHLOROPLASTIC-RELATED"/>
    <property type="match status" value="1"/>
</dbReference>
<evidence type="ECO:0000313" key="5">
    <source>
        <dbReference type="EMBL" id="OAY75615.1"/>
    </source>
</evidence>
<gene>
    <name evidence="5" type="ORF">ACMD2_03143</name>
</gene>
<dbReference type="SUPFAM" id="SSF51735">
    <property type="entry name" value="NAD(P)-binding Rossmann-fold domains"/>
    <property type="match status" value="1"/>
</dbReference>
<keyword evidence="2" id="KW-0560">Oxidoreductase</keyword>
<feature type="compositionally biased region" description="Polar residues" evidence="3">
    <location>
        <begin position="47"/>
        <end position="58"/>
    </location>
</feature>
<dbReference type="InterPro" id="IPR036291">
    <property type="entry name" value="NAD(P)-bd_dom_sf"/>
</dbReference>
<dbReference type="PRINTS" id="PR00081">
    <property type="entry name" value="GDHRDH"/>
</dbReference>
<dbReference type="EMBL" id="LSRQ01002054">
    <property type="protein sequence ID" value="OAY75615.1"/>
    <property type="molecule type" value="Genomic_DNA"/>
</dbReference>
<organism evidence="5 6">
    <name type="scientific">Ananas comosus</name>
    <name type="common">Pineapple</name>
    <name type="synonym">Ananas ananas</name>
    <dbReference type="NCBI Taxonomy" id="4615"/>
    <lineage>
        <taxon>Eukaryota</taxon>
        <taxon>Viridiplantae</taxon>
        <taxon>Streptophyta</taxon>
        <taxon>Embryophyta</taxon>
        <taxon>Tracheophyta</taxon>
        <taxon>Spermatophyta</taxon>
        <taxon>Magnoliopsida</taxon>
        <taxon>Liliopsida</taxon>
        <taxon>Poales</taxon>
        <taxon>Bromeliaceae</taxon>
        <taxon>Bromelioideae</taxon>
        <taxon>Ananas</taxon>
    </lineage>
</organism>
<evidence type="ECO:0000256" key="2">
    <source>
        <dbReference type="ARBA" id="ARBA00023002"/>
    </source>
</evidence>
<evidence type="ECO:0000313" key="6">
    <source>
        <dbReference type="Proteomes" id="UP000092600"/>
    </source>
</evidence>
<dbReference type="FunFam" id="3.40.50.720:FF:000084">
    <property type="entry name" value="Short-chain dehydrogenase reductase"/>
    <property type="match status" value="1"/>
</dbReference>
<name>A0A199VFQ3_ANACO</name>
<dbReference type="SMART" id="SM00822">
    <property type="entry name" value="PKS_KR"/>
    <property type="match status" value="1"/>
</dbReference>
<dbReference type="GO" id="GO:0016614">
    <property type="term" value="F:oxidoreductase activity, acting on CH-OH group of donors"/>
    <property type="evidence" value="ECO:0007669"/>
    <property type="project" value="UniProtKB-ARBA"/>
</dbReference>
<feature type="region of interest" description="Disordered" evidence="3">
    <location>
        <begin position="1"/>
        <end position="60"/>
    </location>
</feature>
<evidence type="ECO:0000259" key="4">
    <source>
        <dbReference type="SMART" id="SM00822"/>
    </source>
</evidence>
<dbReference type="InterPro" id="IPR057326">
    <property type="entry name" value="KR_dom"/>
</dbReference>
<dbReference type="PROSITE" id="PS00061">
    <property type="entry name" value="ADH_SHORT"/>
    <property type="match status" value="1"/>
</dbReference>
<dbReference type="PANTHER" id="PTHR48107:SF8">
    <property type="entry name" value="OS06G0185100 PROTEIN"/>
    <property type="match status" value="1"/>
</dbReference>
<protein>
    <submittedName>
        <fullName evidence="5">Short-chain type dehydrogenase/reductase</fullName>
    </submittedName>
</protein>
<dbReference type="PRINTS" id="PR00080">
    <property type="entry name" value="SDRFAMILY"/>
</dbReference>
<evidence type="ECO:0000256" key="3">
    <source>
        <dbReference type="SAM" id="MobiDB-lite"/>
    </source>
</evidence>
<dbReference type="InterPro" id="IPR020904">
    <property type="entry name" value="Sc_DH/Rdtase_CS"/>
</dbReference>
<proteinExistence type="inferred from homology"/>
<sequence>MSSHSDLSDQSLCSTAVPLSSQNGRHRPTTNGNAAPTEAAMSPPPSSQITEPNGSAGSSLPLKNRVAIVTGGSGGIGSAIATHLAALGAKVVIGYVGDPAPADRLVSAINSSDAAGGRGGGSAVAVAVAVEADVSDEGQVKSLFDAAESTFGGPVHVLVAAAGVQEPTYPALARTSSGQWDRTFGVNARGTFLCCREAANRIARGGGGRIVTMSSSNVGSLRPGYGAYASAKAAVEAMTKILAKELKGTGITANAVAPGPIATPMFYAGKTEERIRAAAGESPMGRLGQPEDVAPLVGFLATDAAEWVNGQVIRVNGGYV</sequence>
<comment type="similarity">
    <text evidence="1">Belongs to the short-chain dehydrogenases/reductases (SDR) family.</text>
</comment>
<dbReference type="Pfam" id="PF13561">
    <property type="entry name" value="adh_short_C2"/>
    <property type="match status" value="1"/>
</dbReference>
<feature type="compositionally biased region" description="Polar residues" evidence="3">
    <location>
        <begin position="1"/>
        <end position="34"/>
    </location>
</feature>
<comment type="caution">
    <text evidence="5">The sequence shown here is derived from an EMBL/GenBank/DDBJ whole genome shotgun (WGS) entry which is preliminary data.</text>
</comment>
<dbReference type="Proteomes" id="UP000092600">
    <property type="component" value="Unassembled WGS sequence"/>
</dbReference>
<feature type="domain" description="Ketoreductase" evidence="4">
    <location>
        <begin position="65"/>
        <end position="259"/>
    </location>
</feature>
<reference evidence="5 6" key="1">
    <citation type="journal article" date="2016" name="DNA Res.">
        <title>The draft genome of MD-2 pineapple using hybrid error correction of long reads.</title>
        <authorList>
            <person name="Redwan R.M."/>
            <person name="Saidin A."/>
            <person name="Kumar S.V."/>
        </authorList>
    </citation>
    <scope>NUCLEOTIDE SEQUENCE [LARGE SCALE GENOMIC DNA]</scope>
    <source>
        <strain evidence="6">cv. MD2</strain>
        <tissue evidence="5">Leaf</tissue>
    </source>
</reference>